<comment type="similarity">
    <text evidence="1">Belongs to the PhoH family.</text>
</comment>
<dbReference type="PANTHER" id="PTHR30473:SF2">
    <property type="entry name" value="PIN DOMAIN-CONTAINING PROTEIN"/>
    <property type="match status" value="1"/>
</dbReference>
<dbReference type="InterPro" id="IPR027417">
    <property type="entry name" value="P-loop_NTPase"/>
</dbReference>
<dbReference type="InterPro" id="IPR002716">
    <property type="entry name" value="PIN_dom"/>
</dbReference>
<dbReference type="GO" id="GO:0005829">
    <property type="term" value="C:cytosol"/>
    <property type="evidence" value="ECO:0007669"/>
    <property type="project" value="TreeGrafter"/>
</dbReference>
<sequence length="455" mass="50666">MIDIQQRKIYILDTNVLVHDPNSLQHFDEHDVVLPIVVLEEMDKVKKGLDELARNVREASRQLDELSEACDDLSKGCELPGGGRLFFEMSHQKALDLLPESLARGGGDNRIIAVCLSVKQEHPDRQVILVSKDINLRVKARALGLKTEDYRSDRVISDLSILPSGKVRLDEEVWTAMAEGMEMLEHDRGNHFVVTWPEGMDMPFLKSFVVLPGEREIAMHCTQIDENRRVHLCDITSYRTERHAIWGIQARNLEQNMAMNLLMDAELDLVAMLGLAGSGKTLLALAAGLHQTLDMGLYEKILVTRATVPMGQDIGFLPGTEREKLEPWMGAITDNLSILLGDEAQNIGDVLGQHRIEIAALSFARGRTFTKTWLIVDEAQNLTPHQMKTIVTRMGEDSKIILLGNNAQIDTPYLTAHTNGLTLAVSAFAGWEHAGHIALKASERSRLAAKAVEVL</sequence>
<dbReference type="RefSeq" id="WP_100265766.1">
    <property type="nucleotide sequence ID" value="NZ_CP018800.1"/>
</dbReference>
<evidence type="ECO:0000256" key="4">
    <source>
        <dbReference type="ARBA" id="ARBA00046345"/>
    </source>
</evidence>
<dbReference type="KEGG" id="mfn:Ga0123462_1544"/>
<gene>
    <name evidence="7" type="ORF">Ga0123462_1544</name>
</gene>
<evidence type="ECO:0000259" key="6">
    <source>
        <dbReference type="SMART" id="SM00670"/>
    </source>
</evidence>
<keyword evidence="8" id="KW-1185">Reference proteome</keyword>
<dbReference type="SMART" id="SM00670">
    <property type="entry name" value="PINc"/>
    <property type="match status" value="1"/>
</dbReference>
<name>A0A2K8L550_9PROT</name>
<dbReference type="EMBL" id="CP018800">
    <property type="protein sequence ID" value="ATX82407.1"/>
    <property type="molecule type" value="Genomic_DNA"/>
</dbReference>
<dbReference type="Pfam" id="PF02562">
    <property type="entry name" value="PhoH"/>
    <property type="match status" value="1"/>
</dbReference>
<dbReference type="InterPro" id="IPR003714">
    <property type="entry name" value="PhoH"/>
</dbReference>
<evidence type="ECO:0000313" key="7">
    <source>
        <dbReference type="EMBL" id="ATX82407.1"/>
    </source>
</evidence>
<protein>
    <submittedName>
        <fullName evidence="7">PhoH-like ATPase</fullName>
    </submittedName>
</protein>
<dbReference type="Gene3D" id="3.40.50.300">
    <property type="entry name" value="P-loop containing nucleotide triphosphate hydrolases"/>
    <property type="match status" value="1"/>
</dbReference>
<dbReference type="SUPFAM" id="SSF88723">
    <property type="entry name" value="PIN domain-like"/>
    <property type="match status" value="1"/>
</dbReference>
<comment type="similarity">
    <text evidence="4">In the N-terminal section; belongs to the PINc/VapC protein family.</text>
</comment>
<dbReference type="OrthoDB" id="5288002at2"/>
<feature type="coiled-coil region" evidence="5">
    <location>
        <begin position="42"/>
        <end position="76"/>
    </location>
</feature>
<dbReference type="GO" id="GO:0005524">
    <property type="term" value="F:ATP binding"/>
    <property type="evidence" value="ECO:0007669"/>
    <property type="project" value="UniProtKB-KW"/>
</dbReference>
<proteinExistence type="inferred from homology"/>
<feature type="domain" description="PIN" evidence="6">
    <location>
        <begin position="8"/>
        <end position="138"/>
    </location>
</feature>
<keyword evidence="2" id="KW-0547">Nucleotide-binding</keyword>
<evidence type="ECO:0000256" key="2">
    <source>
        <dbReference type="ARBA" id="ARBA00022741"/>
    </source>
</evidence>
<accession>A0A2K8L550</accession>
<evidence type="ECO:0000313" key="8">
    <source>
        <dbReference type="Proteomes" id="UP000231637"/>
    </source>
</evidence>
<dbReference type="InterPro" id="IPR051451">
    <property type="entry name" value="PhoH2-like"/>
</dbReference>
<dbReference type="SUPFAM" id="SSF52540">
    <property type="entry name" value="P-loop containing nucleoside triphosphate hydrolases"/>
    <property type="match status" value="1"/>
</dbReference>
<evidence type="ECO:0000256" key="5">
    <source>
        <dbReference type="SAM" id="Coils"/>
    </source>
</evidence>
<evidence type="ECO:0000256" key="3">
    <source>
        <dbReference type="ARBA" id="ARBA00022840"/>
    </source>
</evidence>
<evidence type="ECO:0000256" key="1">
    <source>
        <dbReference type="ARBA" id="ARBA00010393"/>
    </source>
</evidence>
<dbReference type="InterPro" id="IPR029060">
    <property type="entry name" value="PIN-like_dom_sf"/>
</dbReference>
<dbReference type="CDD" id="cd09883">
    <property type="entry name" value="PIN_VapC_PhoHL-ATPase"/>
    <property type="match status" value="1"/>
</dbReference>
<dbReference type="PANTHER" id="PTHR30473">
    <property type="entry name" value="PROTEIN PHOH"/>
    <property type="match status" value="1"/>
</dbReference>
<keyword evidence="5" id="KW-0175">Coiled coil</keyword>
<dbReference type="Proteomes" id="UP000231637">
    <property type="component" value="Chromosome"/>
</dbReference>
<dbReference type="Pfam" id="PF13638">
    <property type="entry name" value="PIN_4"/>
    <property type="match status" value="1"/>
</dbReference>
<reference evidence="7 8" key="1">
    <citation type="submission" date="2016-12" db="EMBL/GenBank/DDBJ databases">
        <title>Isolation and genomic insights into novel planktonic Zetaproteobacteria from stratified waters of the Chesapeake Bay.</title>
        <authorList>
            <person name="McAllister S.M."/>
            <person name="Kato S."/>
            <person name="Chan C.S."/>
            <person name="Chiu B.K."/>
            <person name="Field E.K."/>
        </authorList>
    </citation>
    <scope>NUCLEOTIDE SEQUENCE [LARGE SCALE GENOMIC DNA]</scope>
    <source>
        <strain evidence="7 8">CP-8</strain>
    </source>
</reference>
<dbReference type="FunFam" id="3.40.50.300:FF:000013">
    <property type="entry name" value="PhoH family ATPase"/>
    <property type="match status" value="1"/>
</dbReference>
<dbReference type="AlphaFoldDB" id="A0A2K8L550"/>
<keyword evidence="3" id="KW-0067">ATP-binding</keyword>
<organism evidence="7 8">
    <name type="scientific">Mariprofundus ferrinatatus</name>
    <dbReference type="NCBI Taxonomy" id="1921087"/>
    <lineage>
        <taxon>Bacteria</taxon>
        <taxon>Pseudomonadati</taxon>
        <taxon>Pseudomonadota</taxon>
        <taxon>Candidatius Mariprofundia</taxon>
        <taxon>Mariprofundales</taxon>
        <taxon>Mariprofundaceae</taxon>
        <taxon>Mariprofundus</taxon>
    </lineage>
</organism>
<dbReference type="Gene3D" id="3.40.50.1010">
    <property type="entry name" value="5'-nuclease"/>
    <property type="match status" value="1"/>
</dbReference>